<sequence length="630" mass="71346">MIDWRQNLDWVVYLIFALTLLIPIVAGFFGGWKRALYFGAGNLIFYVIGWILNLLLNYQMSASIYDTFHLNIADFTKDEVISIIQTYSGLIFMGIPLLVGNTILLIAYHLFFKRLLKIGKYEALKEVKKAKNEVYKVKQFNTGKWLLNGAMGTLIAYSTTLPITSVLTEATIGFTVSNKEIQNKPFINDIRNYSNSIGNITSYKYANDVYETTNAILAIIDVSNIRDGDHAAITKIFSDYIGQTFVNNLFHIIKNGEQIIGIDINLRTESDINNLKSSIDSYAGYINQKVATKDDTYLTLLNDVFRRISPSEQVSYAIGRIIGDKISLNGLPSSSFLRKYDLKLANQTINLIKNGAENYTVYDVPEHSTSNGTFRNIKVDALKNDRLKVSQSFMDGLSTSAADRIFEKIIKPEDFSTNREDYVGFVRNYLSLFFSVESQSLNKWNATSVKVQMGGDSINNTLIQSNYVNTGLSQDIIKKMKICDGTNIHPYIIPLNLIYAIDGNNNVTINSVIQSTNIENVTKFFLNYHFSAVSTPLNTSFITKNLIYKYDGGKTTDVLNNVDFIANIGNKNGCEFGWWSESLPSADVIRKYTEEKAAKIKWTSELTYTINNSQQINTIEQEFYFMPVWF</sequence>
<keyword evidence="1" id="KW-0472">Membrane</keyword>
<dbReference type="Proteomes" id="UP000030066">
    <property type="component" value="Chromosome"/>
</dbReference>
<feature type="transmembrane region" description="Helical" evidence="1">
    <location>
        <begin position="36"/>
        <end position="56"/>
    </location>
</feature>
<name>A0A097SSI8_9BACT</name>
<protein>
    <submittedName>
        <fullName evidence="2">Uncharacterized protein</fullName>
    </submittedName>
</protein>
<feature type="transmembrane region" description="Helical" evidence="1">
    <location>
        <begin position="90"/>
        <end position="111"/>
    </location>
</feature>
<keyword evidence="3" id="KW-1185">Reference proteome</keyword>
<evidence type="ECO:0000256" key="1">
    <source>
        <dbReference type="SAM" id="Phobius"/>
    </source>
</evidence>
<keyword evidence="1" id="KW-0812">Transmembrane</keyword>
<evidence type="ECO:0000313" key="2">
    <source>
        <dbReference type="EMBL" id="AIV03546.1"/>
    </source>
</evidence>
<dbReference type="EMBL" id="CP007711">
    <property type="protein sequence ID" value="AIV03546.1"/>
    <property type="molecule type" value="Genomic_DNA"/>
</dbReference>
<dbReference type="KEGG" id="mgj:MGM1_1590"/>
<evidence type="ECO:0000313" key="3">
    <source>
        <dbReference type="Proteomes" id="UP000030066"/>
    </source>
</evidence>
<gene>
    <name evidence="2" type="ORF">MGM1_1590</name>
</gene>
<dbReference type="AlphaFoldDB" id="A0A097SSI8"/>
<accession>A0A097SSI8</accession>
<feature type="transmembrane region" description="Helical" evidence="1">
    <location>
        <begin position="12"/>
        <end position="29"/>
    </location>
</feature>
<proteinExistence type="predicted"/>
<organism evidence="2 3">
    <name type="scientific">Candidatus Malacoplasma girerdii</name>
    <dbReference type="NCBI Taxonomy" id="1318617"/>
    <lineage>
        <taxon>Bacteria</taxon>
        <taxon>Bacillati</taxon>
        <taxon>Mycoplasmatota</taxon>
        <taxon>Mycoplasmoidales</taxon>
        <taxon>Mycoplasmoidaceae</taxon>
        <taxon>Malacoplasma</taxon>
    </lineage>
</organism>
<dbReference type="STRING" id="1318617.MGM1_1590"/>
<reference evidence="2 3" key="1">
    <citation type="journal article" date="2014" name="PLoS ONE">
        <title>An emerging Mycoplasma associated with trichomoniasis, vaginal infection and disease.</title>
        <authorList>
            <consortium name="Vaginal Microbiome Consortium"/>
            <person name="Fettweis J.M."/>
            <person name="Serrano M.G."/>
            <person name="Huang B."/>
            <person name="Brooks J.P."/>
            <person name="Glascock A.L."/>
            <person name="Sheth N.U."/>
            <person name="Strauss J.F.III."/>
            <person name="Jefferson K.K."/>
            <person name="Buck G.A."/>
        </authorList>
    </citation>
    <scope>NUCLEOTIDE SEQUENCE [LARGE SCALE GENOMIC DNA]</scope>
    <source>
        <strain evidence="2 3">VCU_M1</strain>
    </source>
</reference>
<keyword evidence="1" id="KW-1133">Transmembrane helix</keyword>
<dbReference type="HOGENOM" id="CLU_433938_0_0_14"/>